<evidence type="ECO:0000259" key="2">
    <source>
        <dbReference type="Pfam" id="PF03732"/>
    </source>
</evidence>
<dbReference type="InterPro" id="IPR032567">
    <property type="entry name" value="RTL1-rel"/>
</dbReference>
<dbReference type="GO" id="GO:0006508">
    <property type="term" value="P:proteolysis"/>
    <property type="evidence" value="ECO:0007669"/>
    <property type="project" value="UniProtKB-KW"/>
</dbReference>
<evidence type="ECO:0000313" key="3">
    <source>
        <dbReference type="EMBL" id="KAA0065896.1"/>
    </source>
</evidence>
<proteinExistence type="predicted"/>
<dbReference type="EMBL" id="SSTD01008710">
    <property type="protein sequence ID" value="TYK15121.1"/>
    <property type="molecule type" value="Genomic_DNA"/>
</dbReference>
<protein>
    <submittedName>
        <fullName evidence="3">Gag protease polyprotein</fullName>
    </submittedName>
</protein>
<keyword evidence="3" id="KW-0645">Protease</keyword>
<evidence type="ECO:0000313" key="5">
    <source>
        <dbReference type="Proteomes" id="UP000321393"/>
    </source>
</evidence>
<name>A0A5A7VHQ9_CUCMM</name>
<dbReference type="OrthoDB" id="1738534at2759"/>
<organism evidence="3 5">
    <name type="scientific">Cucumis melo var. makuwa</name>
    <name type="common">Oriental melon</name>
    <dbReference type="NCBI Taxonomy" id="1194695"/>
    <lineage>
        <taxon>Eukaryota</taxon>
        <taxon>Viridiplantae</taxon>
        <taxon>Streptophyta</taxon>
        <taxon>Embryophyta</taxon>
        <taxon>Tracheophyta</taxon>
        <taxon>Spermatophyta</taxon>
        <taxon>Magnoliopsida</taxon>
        <taxon>eudicotyledons</taxon>
        <taxon>Gunneridae</taxon>
        <taxon>Pentapetalae</taxon>
        <taxon>rosids</taxon>
        <taxon>fabids</taxon>
        <taxon>Cucurbitales</taxon>
        <taxon>Cucurbitaceae</taxon>
        <taxon>Benincaseae</taxon>
        <taxon>Cucumis</taxon>
    </lineage>
</organism>
<sequence>MPPRRDARRSGRGGRGDGPDPDRPVESQPMPDQLSTEAKHLRDFRKYNRKTFDGSMDNPTKRYHLVGDCERMLSGDVSKINWEQFKESFHAKFFSANLRYAKQKGFLNLKQSDMTVEQYDVEFDILSRFAPDVVKDEATKTKKFVRVDMSLHEKANLSKTVGRGSTPTVGDLMGVVAWQEMECVSSASNQGIQPNFVLKTAGDHFEADSHFPIGKSFCRYSSKGMDWLCANHASIDCSRKEVVFNHLSAASFKFKGARTMVLPKVISAMKASKLLSQGTWSILASVMDTREPEVSLSSKSVVKEYSDVFPDELLGLSPHKEIDFAIELEPGTISRAPYRMALAELKKSNVQL</sequence>
<feature type="domain" description="Retrotransposon gag" evidence="2">
    <location>
        <begin position="79"/>
        <end position="146"/>
    </location>
</feature>
<dbReference type="InterPro" id="IPR005162">
    <property type="entry name" value="Retrotrans_gag_dom"/>
</dbReference>
<comment type="caution">
    <text evidence="3">The sequence shown here is derived from an EMBL/GenBank/DDBJ whole genome shotgun (WGS) entry which is preliminary data.</text>
</comment>
<keyword evidence="3" id="KW-0378">Hydrolase</keyword>
<dbReference type="Proteomes" id="UP000321393">
    <property type="component" value="Unassembled WGS sequence"/>
</dbReference>
<feature type="compositionally biased region" description="Basic and acidic residues" evidence="1">
    <location>
        <begin position="1"/>
        <end position="25"/>
    </location>
</feature>
<evidence type="ECO:0000256" key="1">
    <source>
        <dbReference type="SAM" id="MobiDB-lite"/>
    </source>
</evidence>
<dbReference type="EMBL" id="SSTE01001018">
    <property type="protein sequence ID" value="KAA0065896.1"/>
    <property type="molecule type" value="Genomic_DNA"/>
</dbReference>
<feature type="region of interest" description="Disordered" evidence="1">
    <location>
        <begin position="1"/>
        <end position="34"/>
    </location>
</feature>
<dbReference type="PANTHER" id="PTHR15503">
    <property type="entry name" value="LDOC1 RELATED"/>
    <property type="match status" value="1"/>
</dbReference>
<dbReference type="Proteomes" id="UP000321947">
    <property type="component" value="Unassembled WGS sequence"/>
</dbReference>
<evidence type="ECO:0000313" key="4">
    <source>
        <dbReference type="EMBL" id="TYK15121.1"/>
    </source>
</evidence>
<dbReference type="AlphaFoldDB" id="A0A5A7VHQ9"/>
<dbReference type="Pfam" id="PF03732">
    <property type="entry name" value="Retrotrans_gag"/>
    <property type="match status" value="1"/>
</dbReference>
<accession>A0A5A7VHQ9</accession>
<dbReference type="GO" id="GO:0008233">
    <property type="term" value="F:peptidase activity"/>
    <property type="evidence" value="ECO:0007669"/>
    <property type="project" value="UniProtKB-KW"/>
</dbReference>
<reference evidence="5 6" key="1">
    <citation type="submission" date="2019-08" db="EMBL/GenBank/DDBJ databases">
        <title>Draft genome sequences of two oriental melons (Cucumis melo L. var makuwa).</title>
        <authorList>
            <person name="Kwon S.-Y."/>
        </authorList>
    </citation>
    <scope>NUCLEOTIDE SEQUENCE [LARGE SCALE GENOMIC DNA]</scope>
    <source>
        <strain evidence="6">cv. Chang Bougi</strain>
        <strain evidence="5">cv. SW 3</strain>
        <tissue evidence="3">Leaf</tissue>
    </source>
</reference>
<dbReference type="PANTHER" id="PTHR15503:SF45">
    <property type="entry name" value="RNA-DIRECTED DNA POLYMERASE HOMOLOG"/>
    <property type="match status" value="1"/>
</dbReference>
<gene>
    <name evidence="4" type="ORF">E5676_scaffold259G00510</name>
    <name evidence="3" type="ORF">E6C27_scaffold538G00740</name>
</gene>
<evidence type="ECO:0000313" key="6">
    <source>
        <dbReference type="Proteomes" id="UP000321947"/>
    </source>
</evidence>